<evidence type="ECO:0000313" key="6">
    <source>
        <dbReference type="EMBL" id="KAJ4371966.1"/>
    </source>
</evidence>
<evidence type="ECO:0000256" key="1">
    <source>
        <dbReference type="ARBA" id="ARBA00004123"/>
    </source>
</evidence>
<dbReference type="InterPro" id="IPR006590">
    <property type="entry name" value="RNA_pol_Rpb4/RPC9_core"/>
</dbReference>
<dbReference type="OrthoDB" id="2186918at2759"/>
<comment type="subcellular location">
    <subcellularLocation>
        <location evidence="1">Nucleus</location>
    </subcellularLocation>
</comment>
<dbReference type="InterPro" id="IPR010997">
    <property type="entry name" value="HRDC-like_sf"/>
</dbReference>
<dbReference type="AlphaFoldDB" id="A0A9W8Y9F1"/>
<dbReference type="InterPro" id="IPR038324">
    <property type="entry name" value="Rpb4/RPC9_sf"/>
</dbReference>
<organism evidence="6 7">
    <name type="scientific">Neocucurbitaria cava</name>
    <dbReference type="NCBI Taxonomy" id="798079"/>
    <lineage>
        <taxon>Eukaryota</taxon>
        <taxon>Fungi</taxon>
        <taxon>Dikarya</taxon>
        <taxon>Ascomycota</taxon>
        <taxon>Pezizomycotina</taxon>
        <taxon>Dothideomycetes</taxon>
        <taxon>Pleosporomycetidae</taxon>
        <taxon>Pleosporales</taxon>
        <taxon>Pleosporineae</taxon>
        <taxon>Cucurbitariaceae</taxon>
        <taxon>Neocucurbitaria</taxon>
    </lineage>
</organism>
<evidence type="ECO:0000313" key="7">
    <source>
        <dbReference type="Proteomes" id="UP001140560"/>
    </source>
</evidence>
<reference evidence="6" key="1">
    <citation type="submission" date="2022-10" db="EMBL/GenBank/DDBJ databases">
        <title>Tapping the CABI collections for fungal endophytes: first genome assemblies for Collariella, Neodidymelliopsis, Ascochyta clinopodiicola, Didymella pomorum, Didymosphaeria variabile, Neocosmospora piperis and Neocucurbitaria cava.</title>
        <authorList>
            <person name="Hill R."/>
        </authorList>
    </citation>
    <scope>NUCLEOTIDE SEQUENCE</scope>
    <source>
        <strain evidence="6">IMI 356814</strain>
    </source>
</reference>
<feature type="domain" description="RNA polymerase Rpb4/RPC9 core" evidence="5">
    <location>
        <begin position="44"/>
        <end position="170"/>
    </location>
</feature>
<evidence type="ECO:0000256" key="2">
    <source>
        <dbReference type="ARBA" id="ARBA00023242"/>
    </source>
</evidence>
<dbReference type="InterPro" id="IPR045222">
    <property type="entry name" value="Rpb4-like"/>
</dbReference>
<comment type="caution">
    <text evidence="6">The sequence shown here is derived from an EMBL/GenBank/DDBJ whole genome shotgun (WGS) entry which is preliminary data.</text>
</comment>
<dbReference type="GO" id="GO:0005634">
    <property type="term" value="C:nucleus"/>
    <property type="evidence" value="ECO:0007669"/>
    <property type="project" value="UniProtKB-SubCell"/>
</dbReference>
<dbReference type="EMBL" id="JAPEUY010000006">
    <property type="protein sequence ID" value="KAJ4371966.1"/>
    <property type="molecule type" value="Genomic_DNA"/>
</dbReference>
<name>A0A9W8Y9F1_9PLEO</name>
<dbReference type="SMART" id="SM00657">
    <property type="entry name" value="RPOL4c"/>
    <property type="match status" value="1"/>
</dbReference>
<sequence length="179" mass="20140">MDGDGETAARPMPQPQVFKAPRLVSRPKPPAQQEEEMGNEIKLGDFEDVHALSVSEARAVVTAVHEARKKKDPENNPLRDRIYNDNQTITHFLDYLENFARYKEEESLHAIAGLFDTHPELSTVEKALLGTLTPETADEATTLIPSLGDKLHADELQPILDELNKMRELKRLAQFDEGN</sequence>
<dbReference type="Pfam" id="PF03874">
    <property type="entry name" value="RNA_pol_Rpb4"/>
    <property type="match status" value="1"/>
</dbReference>
<dbReference type="GO" id="GO:0000166">
    <property type="term" value="F:nucleotide binding"/>
    <property type="evidence" value="ECO:0007669"/>
    <property type="project" value="InterPro"/>
</dbReference>
<evidence type="ECO:0000259" key="5">
    <source>
        <dbReference type="SMART" id="SM00657"/>
    </source>
</evidence>
<proteinExistence type="inferred from homology"/>
<dbReference type="GO" id="GO:0006352">
    <property type="term" value="P:DNA-templated transcription initiation"/>
    <property type="evidence" value="ECO:0007669"/>
    <property type="project" value="InterPro"/>
</dbReference>
<protein>
    <submittedName>
        <fullName evidence="6">RNA polymerase B</fullName>
    </submittedName>
</protein>
<dbReference type="GO" id="GO:0030880">
    <property type="term" value="C:RNA polymerase complex"/>
    <property type="evidence" value="ECO:0007669"/>
    <property type="project" value="InterPro"/>
</dbReference>
<gene>
    <name evidence="6" type="primary">RPB4</name>
    <name evidence="6" type="ORF">N0V83_003739</name>
</gene>
<keyword evidence="7" id="KW-1185">Reference proteome</keyword>
<dbReference type="PANTHER" id="PTHR21297">
    <property type="entry name" value="DNA-DIRECTED RNA POLYMERASE II"/>
    <property type="match status" value="1"/>
</dbReference>
<feature type="region of interest" description="Disordered" evidence="4">
    <location>
        <begin position="1"/>
        <end position="42"/>
    </location>
</feature>
<dbReference type="InterPro" id="IPR005574">
    <property type="entry name" value="Rpb4/RPC9"/>
</dbReference>
<evidence type="ECO:0000256" key="4">
    <source>
        <dbReference type="SAM" id="MobiDB-lite"/>
    </source>
</evidence>
<comment type="similarity">
    <text evidence="3">Belongs to the eukaryotic RPB4 RNA polymerase subunit family.</text>
</comment>
<dbReference type="Proteomes" id="UP001140560">
    <property type="component" value="Unassembled WGS sequence"/>
</dbReference>
<evidence type="ECO:0000256" key="3">
    <source>
        <dbReference type="ARBA" id="ARBA00025724"/>
    </source>
</evidence>
<accession>A0A9W8Y9F1</accession>
<keyword evidence="2" id="KW-0539">Nucleus</keyword>
<dbReference type="Gene3D" id="1.20.1250.40">
    <property type="match status" value="1"/>
</dbReference>
<dbReference type="SUPFAM" id="SSF47819">
    <property type="entry name" value="HRDC-like"/>
    <property type="match status" value="1"/>
</dbReference>